<sequence length="276" mass="32681">MFRFASLFAIGQVLNRTPIYNYNERQMLIIDKELKEIFPNFYSRIYYLKKDLNINYTKKQFSRTCCEYVNPNILLEHNNQSKILFLTGEANFLSIRYFDHLRPQIIKLFEFGKNIIEKSSLISKKMFGKNTSYKICIHTRVGDFKGNGETKIEEINKVMENLPKILKNYLLLQNTRIVSLLLFGTDLKFLQTIKINESTINKIYYILEANMSRGEELNFASQNCDIFISTAPTSTFAFWMAYLMPENRPIFYISKIYPYNSKEMVRQHWISIEGMN</sequence>
<name>A0A6V7VE58_MELEN</name>
<dbReference type="InterPro" id="IPR052501">
    <property type="entry name" value="Alpha-1-2_FucT"/>
</dbReference>
<evidence type="ECO:0000313" key="1">
    <source>
        <dbReference type="EMBL" id="CAD2173230.1"/>
    </source>
</evidence>
<accession>A0A6V7VE58</accession>
<comment type="caution">
    <text evidence="1">The sequence shown here is derived from an EMBL/GenBank/DDBJ whole genome shotgun (WGS) entry which is preliminary data.</text>
</comment>
<dbReference type="EMBL" id="CAJEWN010000214">
    <property type="protein sequence ID" value="CAD2173230.1"/>
    <property type="molecule type" value="Genomic_DNA"/>
</dbReference>
<gene>
    <name evidence="1" type="ORF">MENT_LOCUS24828</name>
</gene>
<organism evidence="1 2">
    <name type="scientific">Meloidogyne enterolobii</name>
    <name type="common">Root-knot nematode worm</name>
    <name type="synonym">Meloidogyne mayaguensis</name>
    <dbReference type="NCBI Taxonomy" id="390850"/>
    <lineage>
        <taxon>Eukaryota</taxon>
        <taxon>Metazoa</taxon>
        <taxon>Ecdysozoa</taxon>
        <taxon>Nematoda</taxon>
        <taxon>Chromadorea</taxon>
        <taxon>Rhabditida</taxon>
        <taxon>Tylenchina</taxon>
        <taxon>Tylenchomorpha</taxon>
        <taxon>Tylenchoidea</taxon>
        <taxon>Meloidogynidae</taxon>
        <taxon>Meloidogyninae</taxon>
        <taxon>Meloidogyne</taxon>
    </lineage>
</organism>
<evidence type="ECO:0000313" key="2">
    <source>
        <dbReference type="Proteomes" id="UP000580250"/>
    </source>
</evidence>
<dbReference type="AlphaFoldDB" id="A0A6V7VE58"/>
<dbReference type="OrthoDB" id="5854901at2759"/>
<protein>
    <submittedName>
        <fullName evidence="1">Uncharacterized protein</fullName>
    </submittedName>
</protein>
<proteinExistence type="predicted"/>
<dbReference type="PANTHER" id="PTHR22898">
    <property type="entry name" value="UNCHARACTERIZED GLYCOSOL TRANSFERASE-RELATED"/>
    <property type="match status" value="1"/>
</dbReference>
<reference evidence="1 2" key="1">
    <citation type="submission" date="2020-08" db="EMBL/GenBank/DDBJ databases">
        <authorList>
            <person name="Koutsovoulos G."/>
            <person name="Danchin GJ E."/>
        </authorList>
    </citation>
    <scope>NUCLEOTIDE SEQUENCE [LARGE SCALE GENOMIC DNA]</scope>
</reference>
<dbReference type="Proteomes" id="UP000580250">
    <property type="component" value="Unassembled WGS sequence"/>
</dbReference>
<dbReference type="PANTHER" id="PTHR22898:SF5">
    <property type="entry name" value="PROTEIN CBG02648"/>
    <property type="match status" value="1"/>
</dbReference>